<protein>
    <submittedName>
        <fullName evidence="2">Uncharacterized protein</fullName>
    </submittedName>
</protein>
<sequence length="289" mass="32203">MTENHHDKGAPTQINTQNEADSSQPPSPLHSGNQLKHGVEVRVPTPEGLISITRTLSEPTNQYGDDKERARNEGEGLTLKHDKPTSLAFPTIEEKGHTSPCGDNASFLEEPLECVRSASIDPSSTASPQLGGTSASSGQQVHLPSRGYDSQHAWDEVAVGERTQIDAERRTSDASFQHGSVSPNGQQESLESEQMSVRQLALALKDLSKSGKLRHLRPPWRDPNSRPLPSDEDHLMENMLRDYNEQMSSYRKADWPAANVAVHRPYHSTLNRWRQQERIQFENFVSFAP</sequence>
<feature type="compositionally biased region" description="Basic and acidic residues" evidence="1">
    <location>
        <begin position="163"/>
        <end position="172"/>
    </location>
</feature>
<proteinExistence type="predicted"/>
<feature type="region of interest" description="Disordered" evidence="1">
    <location>
        <begin position="1"/>
        <end position="85"/>
    </location>
</feature>
<feature type="compositionally biased region" description="Polar residues" evidence="1">
    <location>
        <begin position="12"/>
        <end position="34"/>
    </location>
</feature>
<feature type="compositionally biased region" description="Polar residues" evidence="1">
    <location>
        <begin position="120"/>
        <end position="142"/>
    </location>
</feature>
<dbReference type="AlphaFoldDB" id="A0A3P7NL38"/>
<feature type="compositionally biased region" description="Polar residues" evidence="1">
    <location>
        <begin position="173"/>
        <end position="197"/>
    </location>
</feature>
<evidence type="ECO:0000313" key="2">
    <source>
        <dbReference type="EMBL" id="VDN09052.1"/>
    </source>
</evidence>
<dbReference type="OrthoDB" id="515313at2759"/>
<evidence type="ECO:0000256" key="1">
    <source>
        <dbReference type="SAM" id="MobiDB-lite"/>
    </source>
</evidence>
<feature type="compositionally biased region" description="Polar residues" evidence="1">
    <location>
        <begin position="52"/>
        <end position="63"/>
    </location>
</feature>
<organism evidence="2 3">
    <name type="scientific">Dibothriocephalus latus</name>
    <name type="common">Fish tapeworm</name>
    <name type="synonym">Diphyllobothrium latum</name>
    <dbReference type="NCBI Taxonomy" id="60516"/>
    <lineage>
        <taxon>Eukaryota</taxon>
        <taxon>Metazoa</taxon>
        <taxon>Spiralia</taxon>
        <taxon>Lophotrochozoa</taxon>
        <taxon>Platyhelminthes</taxon>
        <taxon>Cestoda</taxon>
        <taxon>Eucestoda</taxon>
        <taxon>Diphyllobothriidea</taxon>
        <taxon>Diphyllobothriidae</taxon>
        <taxon>Dibothriocephalus</taxon>
    </lineage>
</organism>
<feature type="compositionally biased region" description="Basic and acidic residues" evidence="1">
    <location>
        <begin position="64"/>
        <end position="84"/>
    </location>
</feature>
<evidence type="ECO:0000313" key="3">
    <source>
        <dbReference type="Proteomes" id="UP000281553"/>
    </source>
</evidence>
<gene>
    <name evidence="2" type="ORF">DILT_LOCUS4883</name>
</gene>
<name>A0A3P7NL38_DIBLA</name>
<feature type="region of interest" description="Disordered" evidence="1">
    <location>
        <begin position="116"/>
        <end position="197"/>
    </location>
</feature>
<reference evidence="2 3" key="1">
    <citation type="submission" date="2018-11" db="EMBL/GenBank/DDBJ databases">
        <authorList>
            <consortium name="Pathogen Informatics"/>
        </authorList>
    </citation>
    <scope>NUCLEOTIDE SEQUENCE [LARGE SCALE GENOMIC DNA]</scope>
</reference>
<accession>A0A3P7NL38</accession>
<dbReference type="EMBL" id="UYRU01046289">
    <property type="protein sequence ID" value="VDN09052.1"/>
    <property type="molecule type" value="Genomic_DNA"/>
</dbReference>
<dbReference type="Proteomes" id="UP000281553">
    <property type="component" value="Unassembled WGS sequence"/>
</dbReference>
<keyword evidence="3" id="KW-1185">Reference proteome</keyword>